<dbReference type="PATRIC" id="fig|1423892.3.peg.469"/>
<accession>V9R7F1</accession>
<reference evidence="1 2" key="1">
    <citation type="journal article" date="2014" name="Genome Announc.">
        <title>Complete Genome Sequence of Ehrlichia muris Strain AS145T, a Model Monocytotropic Ehrlichia Strain.</title>
        <authorList>
            <person name="Thirumalapura N.R."/>
            <person name="Qin X."/>
            <person name="Kuriakose J.A."/>
            <person name="Walker D.H."/>
        </authorList>
    </citation>
    <scope>NUCLEOTIDE SEQUENCE [LARGE SCALE GENOMIC DNA]</scope>
    <source>
        <strain evidence="2">AS154</strain>
    </source>
</reference>
<organism evidence="1 2">
    <name type="scientific">Ehrlichia muris AS145</name>
    <dbReference type="NCBI Taxonomy" id="1423892"/>
    <lineage>
        <taxon>Bacteria</taxon>
        <taxon>Pseudomonadati</taxon>
        <taxon>Pseudomonadota</taxon>
        <taxon>Alphaproteobacteria</taxon>
        <taxon>Rickettsiales</taxon>
        <taxon>Anaplasmataceae</taxon>
        <taxon>Ehrlichia</taxon>
    </lineage>
</organism>
<sequence>MIYNSQFTSMYIEKESKKSVIDTYTKKADNISFYMKKCYCIGKNTPEDGNTL</sequence>
<dbReference type="AlphaFoldDB" id="V9R7F1"/>
<dbReference type="KEGG" id="emr:EMUR_02285"/>
<keyword evidence="2" id="KW-1185">Reference proteome</keyword>
<evidence type="ECO:0000313" key="2">
    <source>
        <dbReference type="Proteomes" id="UP000018689"/>
    </source>
</evidence>
<dbReference type="Proteomes" id="UP000018689">
    <property type="component" value="Chromosome"/>
</dbReference>
<name>V9R7F1_9RICK</name>
<gene>
    <name evidence="1" type="ORF">EMUR_02285</name>
</gene>
<proteinExistence type="predicted"/>
<protein>
    <submittedName>
        <fullName evidence="1">Uncharacterized protein</fullName>
    </submittedName>
</protein>
<dbReference type="HOGENOM" id="CLU_3079381_0_0_5"/>
<dbReference type="EMBL" id="CP006917">
    <property type="protein sequence ID" value="AHC39710.1"/>
    <property type="molecule type" value="Genomic_DNA"/>
</dbReference>
<evidence type="ECO:0000313" key="1">
    <source>
        <dbReference type="EMBL" id="AHC39710.1"/>
    </source>
</evidence>